<dbReference type="InterPro" id="IPR003615">
    <property type="entry name" value="HNH_nuc"/>
</dbReference>
<reference evidence="3 4" key="1">
    <citation type="journal article" date="2019" name="Nat. Commun.">
        <title>A new type of DNA phosphorothioation-based antiviral system in archaea.</title>
        <authorList>
            <person name="Xiong L."/>
            <person name="Liu S."/>
            <person name="Chen S."/>
            <person name="Xiao Y."/>
            <person name="Zhu B."/>
            <person name="Gao Y."/>
            <person name="Zhang Y."/>
            <person name="Chen B."/>
            <person name="Luo J."/>
            <person name="Deng Z."/>
            <person name="Chen X."/>
            <person name="Wang L."/>
            <person name="Chen S."/>
        </authorList>
    </citation>
    <scope>NUCLEOTIDE SEQUENCE [LARGE SCALE GENOMIC DNA]</scope>
    <source>
        <strain evidence="3 4">CBA1105</strain>
    </source>
</reference>
<dbReference type="PROSITE" id="PS50943">
    <property type="entry name" value="HTH_CROC1"/>
    <property type="match status" value="1"/>
</dbReference>
<feature type="region of interest" description="Disordered" evidence="1">
    <location>
        <begin position="1"/>
        <end position="22"/>
    </location>
</feature>
<dbReference type="OrthoDB" id="11472at2157"/>
<dbReference type="AlphaFoldDB" id="A0A4D6HEH2"/>
<dbReference type="CDD" id="cd00093">
    <property type="entry name" value="HTH_XRE"/>
    <property type="match status" value="2"/>
</dbReference>
<protein>
    <recommendedName>
        <fullName evidence="2">HTH cro/C1-type domain-containing protein</fullName>
    </recommendedName>
</protein>
<dbReference type="InterPro" id="IPR001387">
    <property type="entry name" value="Cro/C1-type_HTH"/>
</dbReference>
<evidence type="ECO:0000313" key="4">
    <source>
        <dbReference type="Proteomes" id="UP000296706"/>
    </source>
</evidence>
<dbReference type="STRING" id="1457250.GCA_000755225_00437"/>
<dbReference type="Gene3D" id="1.10.30.50">
    <property type="match status" value="1"/>
</dbReference>
<dbReference type="KEGG" id="hsn:DV733_12245"/>
<proteinExistence type="predicted"/>
<keyword evidence="4" id="KW-1185">Reference proteome</keyword>
<evidence type="ECO:0000256" key="1">
    <source>
        <dbReference type="SAM" id="MobiDB-lite"/>
    </source>
</evidence>
<dbReference type="Pfam" id="PF13384">
    <property type="entry name" value="HTH_23"/>
    <property type="match status" value="1"/>
</dbReference>
<organism evidence="3 4">
    <name type="scientific">Halapricum salinum</name>
    <dbReference type="NCBI Taxonomy" id="1457250"/>
    <lineage>
        <taxon>Archaea</taxon>
        <taxon>Methanobacteriati</taxon>
        <taxon>Methanobacteriota</taxon>
        <taxon>Stenosarchaea group</taxon>
        <taxon>Halobacteria</taxon>
        <taxon>Halobacteriales</taxon>
        <taxon>Haloarculaceae</taxon>
        <taxon>Halapricum</taxon>
    </lineage>
</organism>
<sequence length="337" mass="40020">MSNHDSDVNTSGEQHENQDRSYRDPEYLRERYVEQRWSQQDIAEECGVVQRTIQYWIEKHGIERELLYKDEEWLHKKYVDNRWTRDEIADECGVSESTISRWLTIHDIEREPLYQNAEWLREQYVHCRRDQSDIAAECNVAKTTICHWLARHGITEGESMSTSECRACGDDLRYYPSVRDGKYCSNECSNEQRNNRIGIVCEGCGETFYRRASLGVTYCSLPCWGEDYRVDTDSYYNIYWRQMRNQAIIRDDHRCVVCGIEDEEHRRRFGHGLDVHHIVPVRLFVQWDKPPEDAHSLRNLVTVCRTHHPDSPGKTVDSDKQFSRFRCRPPYTDMGCE</sequence>
<accession>A0A4D6HEH2</accession>
<dbReference type="Proteomes" id="UP000296706">
    <property type="component" value="Chromosome"/>
</dbReference>
<dbReference type="EMBL" id="CP031310">
    <property type="protein sequence ID" value="QCC51951.1"/>
    <property type="molecule type" value="Genomic_DNA"/>
</dbReference>
<dbReference type="SMART" id="SM00507">
    <property type="entry name" value="HNHc"/>
    <property type="match status" value="1"/>
</dbReference>
<dbReference type="CDD" id="cd00085">
    <property type="entry name" value="HNHc"/>
    <property type="match status" value="1"/>
</dbReference>
<dbReference type="Pfam" id="PF13391">
    <property type="entry name" value="HNH_2"/>
    <property type="match status" value="1"/>
</dbReference>
<dbReference type="Gene3D" id="1.10.10.60">
    <property type="entry name" value="Homeodomain-like"/>
    <property type="match status" value="1"/>
</dbReference>
<name>A0A4D6HEH2_9EURY</name>
<evidence type="ECO:0000259" key="2">
    <source>
        <dbReference type="PROSITE" id="PS50943"/>
    </source>
</evidence>
<evidence type="ECO:0000313" key="3">
    <source>
        <dbReference type="EMBL" id="QCC51951.1"/>
    </source>
</evidence>
<gene>
    <name evidence="3" type="ORF">DV733_12245</name>
</gene>
<feature type="domain" description="HTH cro/C1-type" evidence="2">
    <location>
        <begin position="28"/>
        <end position="56"/>
    </location>
</feature>